<evidence type="ECO:0000259" key="3">
    <source>
        <dbReference type="Pfam" id="PF12733"/>
    </source>
</evidence>
<dbReference type="Proteomes" id="UP000030700">
    <property type="component" value="Unassembled WGS sequence"/>
</dbReference>
<dbReference type="InterPro" id="IPR025883">
    <property type="entry name" value="Cadherin-like_domain"/>
</dbReference>
<gene>
    <name evidence="4" type="ORF">U14_00102</name>
</gene>
<feature type="signal peptide" evidence="2">
    <location>
        <begin position="1"/>
        <end position="22"/>
    </location>
</feature>
<name>A0A0S6VPF3_9BACT</name>
<dbReference type="Pfam" id="PF12733">
    <property type="entry name" value="Cadherin-like"/>
    <property type="match status" value="1"/>
</dbReference>
<dbReference type="PANTHER" id="PTHR43037">
    <property type="entry name" value="UNNAMED PRODUCT-RELATED"/>
    <property type="match status" value="1"/>
</dbReference>
<dbReference type="HOGENOM" id="CLU_745271_0_0_0"/>
<dbReference type="SUPFAM" id="SSF53474">
    <property type="entry name" value="alpha/beta-Hydrolases"/>
    <property type="match status" value="1"/>
</dbReference>
<dbReference type="InterPro" id="IPR029058">
    <property type="entry name" value="AB_hydrolase_fold"/>
</dbReference>
<dbReference type="STRING" id="1499966.U14_00102"/>
<evidence type="ECO:0000256" key="2">
    <source>
        <dbReference type="SAM" id="SignalP"/>
    </source>
</evidence>
<dbReference type="PANTHER" id="PTHR43037:SF1">
    <property type="entry name" value="BLL1128 PROTEIN"/>
    <property type="match status" value="1"/>
</dbReference>
<dbReference type="Pfam" id="PF00756">
    <property type="entry name" value="Esterase"/>
    <property type="match status" value="1"/>
</dbReference>
<dbReference type="EMBL" id="DF820455">
    <property type="protein sequence ID" value="GAK48891.1"/>
    <property type="molecule type" value="Genomic_DNA"/>
</dbReference>
<reference evidence="4" key="1">
    <citation type="journal article" date="2015" name="PeerJ">
        <title>First genomic representation of candidate bacterial phylum KSB3 points to enhanced environmental sensing as a trigger of wastewater bulking.</title>
        <authorList>
            <person name="Sekiguchi Y."/>
            <person name="Ohashi A."/>
            <person name="Parks D.H."/>
            <person name="Yamauchi T."/>
            <person name="Tyson G.W."/>
            <person name="Hugenholtz P."/>
        </authorList>
    </citation>
    <scope>NUCLEOTIDE SEQUENCE [LARGE SCALE GENOMIC DNA]</scope>
</reference>
<proteinExistence type="predicted"/>
<keyword evidence="5" id="KW-1185">Reference proteome</keyword>
<accession>A0A0S6VPF3</accession>
<sequence length="371" mass="40455">MKAFVRFTLGLCALVMGNGALAAEPALKDMTLYATGGAYLNPHFMATQHEYTVAVNSDIAELQIKALAAADDATLTINDEAVAADAGYTAKLEVGVNTYMVKVTAPDGMAATYAITITKEDIAPVVAKFLKLTYTDPDTKTVMPYRLFVPENLDAGKTYPLVLFLHGGGERGDDNEKQILANQGPTIWAKPEEQAKRPCFVLAPQARNVPDGGFGITRDAENKLNLARVFELSQDAQMAMKVLQQVMAEYPVDTSRVYATGLSQGGYGTWNLNLTYPDVFAAMVPICGGGDPALAANLAQKPIWAFHAEADPIIPVSYSRNIIQALRNLGGNPRYTEYVAGTYIKPLEHFSWVLAYQTVEMREWLFSQKKP</sequence>
<dbReference type="ESTHER" id="9bact-a0a0s6vpf3">
    <property type="family name" value="5_AlphaBeta_hydrolase"/>
</dbReference>
<protein>
    <submittedName>
        <fullName evidence="4">Possible S9 family peptidase</fullName>
    </submittedName>
</protein>
<keyword evidence="1 2" id="KW-0732">Signal</keyword>
<dbReference type="AlphaFoldDB" id="A0A0S6VPF3"/>
<evidence type="ECO:0000313" key="5">
    <source>
        <dbReference type="Proteomes" id="UP000030700"/>
    </source>
</evidence>
<organism evidence="4">
    <name type="scientific">Candidatus Moduliflexus flocculans</name>
    <dbReference type="NCBI Taxonomy" id="1499966"/>
    <lineage>
        <taxon>Bacteria</taxon>
        <taxon>Candidatus Moduliflexota</taxon>
        <taxon>Candidatus Moduliflexia</taxon>
        <taxon>Candidatus Moduliflexales</taxon>
        <taxon>Candidatus Moduliflexaceae</taxon>
    </lineage>
</organism>
<dbReference type="InterPro" id="IPR050955">
    <property type="entry name" value="Plant_Biomass_Hydrol_Est"/>
</dbReference>
<feature type="chain" id="PRO_5006631419" evidence="2">
    <location>
        <begin position="23"/>
        <end position="371"/>
    </location>
</feature>
<dbReference type="InterPro" id="IPR000801">
    <property type="entry name" value="Esterase-like"/>
</dbReference>
<evidence type="ECO:0000313" key="4">
    <source>
        <dbReference type="EMBL" id="GAK48891.1"/>
    </source>
</evidence>
<dbReference type="Gene3D" id="3.40.50.1820">
    <property type="entry name" value="alpha/beta hydrolase"/>
    <property type="match status" value="1"/>
</dbReference>
<evidence type="ECO:0000256" key="1">
    <source>
        <dbReference type="ARBA" id="ARBA00022729"/>
    </source>
</evidence>
<feature type="domain" description="Cadherin-like beta-sandwich-like" evidence="3">
    <location>
        <begin position="43"/>
        <end position="119"/>
    </location>
</feature>